<sequence>MGLNLSWLLKRFSKKTQIKIIMVGLDSAGKTTILYRLKIGRVATTIPTIGFNIETLEYKNICFVVWDVGGQEKIRRLWRHYFDETKGIIFVIDSNDRDRIAEAERELQNILEECQLEKAVLLIFANKQDLPNAMSPADIADELHLYRVHNRHWHIQPSSAIIGSGLHDGLNWLSKEISK</sequence>
<dbReference type="InterPro" id="IPR006689">
    <property type="entry name" value="Small_GTPase_ARF/SAR"/>
</dbReference>
<feature type="binding site" evidence="4">
    <location>
        <begin position="24"/>
        <end position="31"/>
    </location>
    <ligand>
        <name>GTP</name>
        <dbReference type="ChEBI" id="CHEBI:37565"/>
    </ligand>
</feature>
<dbReference type="GO" id="GO:0051649">
    <property type="term" value="P:establishment of localization in cell"/>
    <property type="evidence" value="ECO:0007669"/>
    <property type="project" value="UniProtKB-ARBA"/>
</dbReference>
<dbReference type="SMART" id="SM00177">
    <property type="entry name" value="ARF"/>
    <property type="match status" value="1"/>
</dbReference>
<dbReference type="GO" id="GO:0016192">
    <property type="term" value="P:vesicle-mediated transport"/>
    <property type="evidence" value="ECO:0007669"/>
    <property type="project" value="UniProtKB-ARBA"/>
</dbReference>
<evidence type="ECO:0000256" key="6">
    <source>
        <dbReference type="RuleBase" id="RU003925"/>
    </source>
</evidence>
<keyword evidence="7" id="KW-0175">Coiled coil</keyword>
<dbReference type="GO" id="GO:0003924">
    <property type="term" value="F:GTPase activity"/>
    <property type="evidence" value="ECO:0007669"/>
    <property type="project" value="InterPro"/>
</dbReference>
<evidence type="ECO:0000256" key="7">
    <source>
        <dbReference type="SAM" id="Coils"/>
    </source>
</evidence>
<feature type="binding site" evidence="5">
    <location>
        <position position="48"/>
    </location>
    <ligand>
        <name>Mg(2+)</name>
        <dbReference type="ChEBI" id="CHEBI:18420"/>
    </ligand>
</feature>
<keyword evidence="2 4" id="KW-0547">Nucleotide-binding</keyword>
<dbReference type="SMART" id="SM00175">
    <property type="entry name" value="RAB"/>
    <property type="match status" value="1"/>
</dbReference>
<keyword evidence="5" id="KW-0460">Magnesium</keyword>
<evidence type="ECO:0000256" key="1">
    <source>
        <dbReference type="ARBA" id="ARBA00010290"/>
    </source>
</evidence>
<evidence type="ECO:0000256" key="2">
    <source>
        <dbReference type="ARBA" id="ARBA00022741"/>
    </source>
</evidence>
<dbReference type="PRINTS" id="PR00328">
    <property type="entry name" value="SAR1GTPBP"/>
</dbReference>
<protein>
    <submittedName>
        <fullName evidence="8">ADP-ribosylation factor family</fullName>
    </submittedName>
</protein>
<dbReference type="Gene3D" id="3.40.50.300">
    <property type="entry name" value="P-loop containing nucleotide triphosphate hydrolases"/>
    <property type="match status" value="1"/>
</dbReference>
<dbReference type="PANTHER" id="PTHR11711">
    <property type="entry name" value="ADP RIBOSYLATION FACTOR-RELATED"/>
    <property type="match status" value="1"/>
</dbReference>
<dbReference type="GO" id="GO:0005525">
    <property type="term" value="F:GTP binding"/>
    <property type="evidence" value="ECO:0007669"/>
    <property type="project" value="UniProtKB-KW"/>
</dbReference>
<keyword evidence="5" id="KW-0479">Metal-binding</keyword>
<dbReference type="NCBIfam" id="TIGR00231">
    <property type="entry name" value="small_GTP"/>
    <property type="match status" value="1"/>
</dbReference>
<feature type="binding site" evidence="5">
    <location>
        <position position="31"/>
    </location>
    <ligand>
        <name>Mg(2+)</name>
        <dbReference type="ChEBI" id="CHEBI:18420"/>
    </ligand>
</feature>
<evidence type="ECO:0000313" key="8">
    <source>
        <dbReference type="EMBL" id="KAK9709747.1"/>
    </source>
</evidence>
<dbReference type="GO" id="GO:0046872">
    <property type="term" value="F:metal ion binding"/>
    <property type="evidence" value="ECO:0007669"/>
    <property type="project" value="UniProtKB-KW"/>
</dbReference>
<dbReference type="SMART" id="SM00178">
    <property type="entry name" value="SAR"/>
    <property type="match status" value="1"/>
</dbReference>
<evidence type="ECO:0000313" key="9">
    <source>
        <dbReference type="Proteomes" id="UP001458880"/>
    </source>
</evidence>
<evidence type="ECO:0000256" key="4">
    <source>
        <dbReference type="PIRSR" id="PIRSR606689-1"/>
    </source>
</evidence>
<dbReference type="GO" id="GO:0048731">
    <property type="term" value="P:system development"/>
    <property type="evidence" value="ECO:0007669"/>
    <property type="project" value="UniProtKB-ARBA"/>
</dbReference>
<dbReference type="EMBL" id="JASPKY010000303">
    <property type="protein sequence ID" value="KAK9709747.1"/>
    <property type="molecule type" value="Genomic_DNA"/>
</dbReference>
<reference evidence="8 9" key="1">
    <citation type="journal article" date="2024" name="BMC Genomics">
        <title>De novo assembly and annotation of Popillia japonica's genome with initial clues to its potential as an invasive pest.</title>
        <authorList>
            <person name="Cucini C."/>
            <person name="Boschi S."/>
            <person name="Funari R."/>
            <person name="Cardaioli E."/>
            <person name="Iannotti N."/>
            <person name="Marturano G."/>
            <person name="Paoli F."/>
            <person name="Bruttini M."/>
            <person name="Carapelli A."/>
            <person name="Frati F."/>
            <person name="Nardi F."/>
        </authorList>
    </citation>
    <scope>NUCLEOTIDE SEQUENCE [LARGE SCALE GENOMIC DNA]</scope>
    <source>
        <strain evidence="8">DMR45628</strain>
    </source>
</reference>
<gene>
    <name evidence="8" type="ORF">QE152_g26433</name>
</gene>
<dbReference type="SUPFAM" id="SSF52540">
    <property type="entry name" value="P-loop containing nucleoside triphosphate hydrolases"/>
    <property type="match status" value="1"/>
</dbReference>
<comment type="caution">
    <text evidence="8">The sequence shown here is derived from an EMBL/GenBank/DDBJ whole genome shotgun (WGS) entry which is preliminary data.</text>
</comment>
<keyword evidence="9" id="KW-1185">Reference proteome</keyword>
<dbReference type="GO" id="GO:0030010">
    <property type="term" value="P:establishment of cell polarity"/>
    <property type="evidence" value="ECO:0007669"/>
    <property type="project" value="UniProtKB-ARBA"/>
</dbReference>
<keyword evidence="3 4" id="KW-0342">GTP-binding</keyword>
<comment type="similarity">
    <text evidence="1 6">Belongs to the small GTPase superfamily. Arf family.</text>
</comment>
<dbReference type="PROSITE" id="PS51417">
    <property type="entry name" value="ARF"/>
    <property type="match status" value="1"/>
</dbReference>
<evidence type="ECO:0000256" key="3">
    <source>
        <dbReference type="ARBA" id="ARBA00023134"/>
    </source>
</evidence>
<evidence type="ECO:0000256" key="5">
    <source>
        <dbReference type="PIRSR" id="PIRSR606689-2"/>
    </source>
</evidence>
<accession>A0AAW1JWT1</accession>
<dbReference type="FunFam" id="3.40.50.300:FF:000412">
    <property type="entry name" value="ADP-ribosylation factor 1"/>
    <property type="match status" value="1"/>
</dbReference>
<dbReference type="Proteomes" id="UP001458880">
    <property type="component" value="Unassembled WGS sequence"/>
</dbReference>
<organism evidence="8 9">
    <name type="scientific">Popillia japonica</name>
    <name type="common">Japanese beetle</name>
    <dbReference type="NCBI Taxonomy" id="7064"/>
    <lineage>
        <taxon>Eukaryota</taxon>
        <taxon>Metazoa</taxon>
        <taxon>Ecdysozoa</taxon>
        <taxon>Arthropoda</taxon>
        <taxon>Hexapoda</taxon>
        <taxon>Insecta</taxon>
        <taxon>Pterygota</taxon>
        <taxon>Neoptera</taxon>
        <taxon>Endopterygota</taxon>
        <taxon>Coleoptera</taxon>
        <taxon>Polyphaga</taxon>
        <taxon>Scarabaeiformia</taxon>
        <taxon>Scarabaeidae</taxon>
        <taxon>Rutelinae</taxon>
        <taxon>Popillia</taxon>
    </lineage>
</organism>
<dbReference type="Pfam" id="PF00025">
    <property type="entry name" value="Arf"/>
    <property type="match status" value="1"/>
</dbReference>
<feature type="coiled-coil region" evidence="7">
    <location>
        <begin position="93"/>
        <end position="120"/>
    </location>
</feature>
<dbReference type="InterPro" id="IPR027417">
    <property type="entry name" value="P-loop_NTPase"/>
</dbReference>
<dbReference type="AlphaFoldDB" id="A0AAW1JWT1"/>
<dbReference type="InterPro" id="IPR024156">
    <property type="entry name" value="Small_GTPase_ARF"/>
</dbReference>
<name>A0AAW1JWT1_POPJA</name>
<feature type="binding site" evidence="4">
    <location>
        <position position="70"/>
    </location>
    <ligand>
        <name>GTP</name>
        <dbReference type="ChEBI" id="CHEBI:37565"/>
    </ligand>
</feature>
<feature type="binding site" evidence="4">
    <location>
        <begin position="126"/>
        <end position="129"/>
    </location>
    <ligand>
        <name>GTP</name>
        <dbReference type="ChEBI" id="CHEBI:37565"/>
    </ligand>
</feature>
<dbReference type="InterPro" id="IPR005225">
    <property type="entry name" value="Small_GTP-bd"/>
</dbReference>
<proteinExistence type="inferred from homology"/>